<dbReference type="AlphaFoldDB" id="S9W3Q7"/>
<organism evidence="5 7">
    <name type="scientific">Strigomonas culicis</name>
    <dbReference type="NCBI Taxonomy" id="28005"/>
    <lineage>
        <taxon>Eukaryota</taxon>
        <taxon>Discoba</taxon>
        <taxon>Euglenozoa</taxon>
        <taxon>Kinetoplastea</taxon>
        <taxon>Metakinetoplastina</taxon>
        <taxon>Trypanosomatida</taxon>
        <taxon>Trypanosomatidae</taxon>
        <taxon>Strigomonadinae</taxon>
        <taxon>Strigomonas</taxon>
    </lineage>
</organism>
<evidence type="ECO:0000313" key="5">
    <source>
        <dbReference type="EMBL" id="EPY30500.1"/>
    </source>
</evidence>
<feature type="coiled-coil region" evidence="2">
    <location>
        <begin position="197"/>
        <end position="245"/>
    </location>
</feature>
<dbReference type="EMBL" id="ATMH01004035">
    <property type="protein sequence ID" value="EPY30500.1"/>
    <property type="molecule type" value="Genomic_DNA"/>
</dbReference>
<evidence type="ECO:0000256" key="1">
    <source>
        <dbReference type="ARBA" id="ARBA00023054"/>
    </source>
</evidence>
<keyword evidence="1 2" id="KW-0175">Coiled coil</keyword>
<accession>S9W3Q7</accession>
<sequence length="634" mass="71102">MSVSTGRSAFDADASRRSQVMENIVSSQQQSSRQQEQIRSMVEENDQLKRDISMVSGKQYDYVKADKLATMQSALDALERRYQFEKIRKNDLTKRYQLARIDLLHSRKARGGVNIEKEQTDAVQRQVDILENRLDQALTKFNDALLYNKELREQIDIIREERRVFQRVHKKMEDSLAQTQRQTADRIERTNRDMDERDEYLRQAQQLRQAIVEQQDDYTEQVRELDAAMNDIKCMREDQTNLQLELESREYEFTEHLAQTQATGNNAVSGSNNATIAGRSIAGPEDGALSVAPDDSNTNVLLVDREALTINTIAAQLAEATHEQDINQIFRNYEKTGEDNFSLYKYIHSLSATKEALVDEIRDLKTLLSEENAEEAQQQRIVYELEGKLELTEYTLGDISTAVEKMKEAIHFVGATAEDVHQHVGCGSVTCTETNLLATLGNIEERATYILCATQRQQYQAQISTFKKVAPTGANASATTAEGEDIQGADLSQNSAPPDEHADYEVTPLLPLIAPQHTHAPVSAKRLVRQTDLPSAALGAADVHAYSPSGTAARGGGNTGASGRDESLAAQLDVDDTQVVSHADVRRQMEQHLLMKRDRDERMARKKKEIRDMIAASPKKGLVAATSPSKGNRY</sequence>
<protein>
    <submittedName>
        <fullName evidence="5">Outer dynein arm docking complex protein</fullName>
    </submittedName>
</protein>
<feature type="region of interest" description="Disordered" evidence="3">
    <location>
        <begin position="1"/>
        <end position="39"/>
    </location>
</feature>
<dbReference type="EMBL" id="ATMH01002902">
    <property type="protein sequence ID" value="EPY32256.1"/>
    <property type="molecule type" value="Genomic_DNA"/>
</dbReference>
<dbReference type="OrthoDB" id="6766775at2759"/>
<dbReference type="PANTHER" id="PTHR21694">
    <property type="entry name" value="COILED-COIL DOMAIN-CONTAINING PROTEIN 63"/>
    <property type="match status" value="1"/>
</dbReference>
<evidence type="ECO:0000256" key="3">
    <source>
        <dbReference type="SAM" id="MobiDB-lite"/>
    </source>
</evidence>
<feature type="domain" description="ODAD1 central coiled coil region" evidence="4">
    <location>
        <begin position="124"/>
        <end position="237"/>
    </location>
</feature>
<evidence type="ECO:0000313" key="7">
    <source>
        <dbReference type="Proteomes" id="UP000015354"/>
    </source>
</evidence>
<gene>
    <name evidence="6" type="ORF">STCU_02902</name>
    <name evidence="5" type="ORF">STCU_04035</name>
</gene>
<feature type="compositionally biased region" description="Low complexity" evidence="3">
    <location>
        <begin position="26"/>
        <end position="39"/>
    </location>
</feature>
<reference evidence="5 7" key="1">
    <citation type="journal article" date="2013" name="PLoS ONE">
        <title>Predicting the Proteins of Angomonas deanei, Strigomonas culicis and Their Respective Endosymbionts Reveals New Aspects of the Trypanosomatidae Family.</title>
        <authorList>
            <person name="Motta M.C."/>
            <person name="Martins A.C."/>
            <person name="de Souza S.S."/>
            <person name="Catta-Preta C.M."/>
            <person name="Silva R."/>
            <person name="Klein C.C."/>
            <person name="de Almeida L.G."/>
            <person name="de Lima Cunha O."/>
            <person name="Ciapina L.P."/>
            <person name="Brocchi M."/>
            <person name="Colabardini A.C."/>
            <person name="de Araujo Lima B."/>
            <person name="Machado C.R."/>
            <person name="de Almeida Soares C.M."/>
            <person name="Probst C.M."/>
            <person name="de Menezes C.B."/>
            <person name="Thompson C.E."/>
            <person name="Bartholomeu D.C."/>
            <person name="Gradia D.F."/>
            <person name="Pavoni D.P."/>
            <person name="Grisard E.C."/>
            <person name="Fantinatti-Garboggini F."/>
            <person name="Marchini F.K."/>
            <person name="Rodrigues-Luiz G.F."/>
            <person name="Wagner G."/>
            <person name="Goldman G.H."/>
            <person name="Fietto J.L."/>
            <person name="Elias M.C."/>
            <person name="Goldman M.H."/>
            <person name="Sagot M.F."/>
            <person name="Pereira M."/>
            <person name="Stoco P.H."/>
            <person name="de Mendonca-Neto R.P."/>
            <person name="Teixeira S.M."/>
            <person name="Maciel T.E."/>
            <person name="de Oliveira Mendes T.A."/>
            <person name="Urmenyi T.P."/>
            <person name="de Souza W."/>
            <person name="Schenkman S."/>
            <person name="de Vasconcelos A.T."/>
        </authorList>
    </citation>
    <scope>NUCLEOTIDE SEQUENCE [LARGE SCALE GENOMIC DNA]</scope>
</reference>
<feature type="region of interest" description="Disordered" evidence="3">
    <location>
        <begin position="611"/>
        <end position="634"/>
    </location>
</feature>
<comment type="caution">
    <text evidence="5">The sequence shown here is derived from an EMBL/GenBank/DDBJ whole genome shotgun (WGS) entry which is preliminary data.</text>
</comment>
<evidence type="ECO:0000259" key="4">
    <source>
        <dbReference type="Pfam" id="PF21773"/>
    </source>
</evidence>
<feature type="region of interest" description="Disordered" evidence="3">
    <location>
        <begin position="476"/>
        <end position="502"/>
    </location>
</feature>
<dbReference type="InterPro" id="IPR051876">
    <property type="entry name" value="ODA-DC/CCD"/>
</dbReference>
<dbReference type="Pfam" id="PF21773">
    <property type="entry name" value="ODAD1_CC"/>
    <property type="match status" value="2"/>
</dbReference>
<evidence type="ECO:0000256" key="2">
    <source>
        <dbReference type="SAM" id="Coils"/>
    </source>
</evidence>
<dbReference type="PANTHER" id="PTHR21694:SF36">
    <property type="entry name" value="OUTER DYNEIN ARM DOCKING COMPLEX PROTEIN"/>
    <property type="match status" value="1"/>
</dbReference>
<name>S9W3Q7_9TRYP</name>
<evidence type="ECO:0000313" key="6">
    <source>
        <dbReference type="EMBL" id="EPY32256.1"/>
    </source>
</evidence>
<dbReference type="InterPro" id="IPR049258">
    <property type="entry name" value="ODAD1_CC"/>
</dbReference>
<dbReference type="Proteomes" id="UP000015354">
    <property type="component" value="Unassembled WGS sequence"/>
</dbReference>
<feature type="domain" description="ODAD1 central coiled coil region" evidence="4">
    <location>
        <begin position="309"/>
        <end position="431"/>
    </location>
</feature>
<reference evidence="5" key="2">
    <citation type="submission" date="2013-03" db="EMBL/GenBank/DDBJ databases">
        <authorList>
            <person name="Motta M.C.M."/>
            <person name="Martins A.C.A."/>
            <person name="Preta C.M.C.C."/>
            <person name="Silva R."/>
            <person name="de Souza S.S."/>
            <person name="Klein C.C."/>
            <person name="de Almeida L.G.P."/>
            <person name="Cunha O.L."/>
            <person name="Colabardini A.C."/>
            <person name="Lima B.A."/>
            <person name="Machado C.R."/>
            <person name="Soares C.M.A."/>
            <person name="de Menezes C.B.A."/>
            <person name="Bartolomeu D.C."/>
            <person name="Grisard E.C."/>
            <person name="Fantinatti-Garboggini F."/>
            <person name="Rodrigues-Luiz G.F."/>
            <person name="Wagner G."/>
            <person name="Goldman G.H."/>
            <person name="Fietto J.L.R."/>
            <person name="Ciapina L.P."/>
            <person name="Brocchi M."/>
            <person name="Elias M.C."/>
            <person name="Goldman M.H.S."/>
            <person name="Sagot M.-F."/>
            <person name="Pereira M."/>
            <person name="Stoco P.H."/>
            <person name="Teixeira S.M.R."/>
            <person name="de Mendonca-Neto R.P."/>
            <person name="Maciel T.E.F."/>
            <person name="Mendes T.A.O."/>
            <person name="Urmenyi T.P."/>
            <person name="Teixeira M.M.G."/>
            <person name="de Camargo E.F.P."/>
            <person name="de Sousa W."/>
            <person name="Schenkman S."/>
            <person name="de Vasconcelos A.T.R."/>
        </authorList>
    </citation>
    <scope>NUCLEOTIDE SEQUENCE</scope>
</reference>
<keyword evidence="7" id="KW-1185">Reference proteome</keyword>
<proteinExistence type="predicted"/>